<feature type="compositionally biased region" description="Gly residues" evidence="13">
    <location>
        <begin position="368"/>
        <end position="386"/>
    </location>
</feature>
<dbReference type="EnsemblMetazoa" id="ADAC003593-RA">
    <property type="protein sequence ID" value="ADAC003593-PA"/>
    <property type="gene ID" value="ADAC003593"/>
</dbReference>
<protein>
    <submittedName>
        <fullName evidence="14">Reticulon/nogo receptor</fullName>
    </submittedName>
</protein>
<accession>W5JJV3</accession>
<keyword evidence="2" id="KW-0813">Transport</keyword>
<dbReference type="SUPFAM" id="SSF52058">
    <property type="entry name" value="L domain-like"/>
    <property type="match status" value="1"/>
</dbReference>
<feature type="region of interest" description="Disordered" evidence="13">
    <location>
        <begin position="465"/>
        <end position="490"/>
    </location>
</feature>
<dbReference type="eggNOG" id="KOG0619">
    <property type="taxonomic scope" value="Eukaryota"/>
</dbReference>
<dbReference type="PANTHER" id="PTHR46473:SF24">
    <property type="entry name" value="CONNECTIN-LIKE PROTEIN"/>
    <property type="match status" value="1"/>
</dbReference>
<proteinExistence type="predicted"/>
<dbReference type="Pfam" id="PF13855">
    <property type="entry name" value="LRR_8"/>
    <property type="match status" value="1"/>
</dbReference>
<evidence type="ECO:0000256" key="4">
    <source>
        <dbReference type="ARBA" id="ARBA00022614"/>
    </source>
</evidence>
<dbReference type="SMART" id="SM00369">
    <property type="entry name" value="LRR_TYP"/>
    <property type="match status" value="4"/>
</dbReference>
<keyword evidence="12" id="KW-0407">Ion channel</keyword>
<dbReference type="Gene3D" id="3.80.10.10">
    <property type="entry name" value="Ribonuclease Inhibitor"/>
    <property type="match status" value="2"/>
</dbReference>
<evidence type="ECO:0000256" key="1">
    <source>
        <dbReference type="ARBA" id="ARBA00004162"/>
    </source>
</evidence>
<evidence type="ECO:0000313" key="15">
    <source>
        <dbReference type="EnsemblMetazoa" id="ADAC003593-PA"/>
    </source>
</evidence>
<dbReference type="GO" id="GO:0034220">
    <property type="term" value="P:monoatomic ion transmembrane transport"/>
    <property type="evidence" value="ECO:0007669"/>
    <property type="project" value="UniProtKB-KW"/>
</dbReference>
<feature type="region of interest" description="Disordered" evidence="13">
    <location>
        <begin position="366"/>
        <end position="410"/>
    </location>
</feature>
<keyword evidence="4" id="KW-0433">Leucine-rich repeat</keyword>
<sequence>MNVCSLRLRPVMCNTGALREIPLKAIPVTVEQLSLTKNYFPIVKSDAFGGLRALRKLSLDGNNITTIKPFAFRGLPRLRDLSIQHTPLATVASFAFAGLQNVSQILLAHNKILRIEGYAFAGAVNIRLIHLADNPTVTIETNAFSSLSNVDRLILPSGIRAIEPDAFYGLETVGYLKLSFMDLASLAPYTFRGLTHVKLLSLQESDLGIIRAGAFDGLVHVELLNILNNKIDAIQELNITQANRIRVLRIQGNHLLETPDSGAIVLEGIETLHVNSNYFPCGCHIHTLLDSPLANGTYASHGGTSGDFLSKNYCISPLEVNGLPMSAIDLYSIGRCLEQVTRENLEASNSARSSVWRGRTRSWQHWTGGDGWMTGSSSTGGTGTGTGSSRNTGGNNGGNGHGHGSHDGRPLLTAVSSAVRYLLSSPLPSTRIDEVENDSETEPTANTAAITERLHVGAADECPSLAETYWPNSGQSDLGAGSRQPTESSN</sequence>
<evidence type="ECO:0000256" key="7">
    <source>
        <dbReference type="ARBA" id="ARBA00022737"/>
    </source>
</evidence>
<dbReference type="GO" id="GO:0005886">
    <property type="term" value="C:plasma membrane"/>
    <property type="evidence" value="ECO:0007669"/>
    <property type="project" value="UniProtKB-SubCell"/>
</dbReference>
<dbReference type="PANTHER" id="PTHR46473">
    <property type="entry name" value="GH08155P"/>
    <property type="match status" value="1"/>
</dbReference>
<dbReference type="InterPro" id="IPR032675">
    <property type="entry name" value="LRR_dom_sf"/>
</dbReference>
<gene>
    <name evidence="14" type="ORF">AND_003593</name>
</gene>
<reference evidence="14" key="2">
    <citation type="submission" date="2010-05" db="EMBL/GenBank/DDBJ databases">
        <authorList>
            <person name="Almeida L.G."/>
            <person name="Nicolas M.F."/>
            <person name="Souza R.C."/>
            <person name="Vasconcelos A.T.R."/>
        </authorList>
    </citation>
    <scope>NUCLEOTIDE SEQUENCE</scope>
</reference>
<evidence type="ECO:0000313" key="14">
    <source>
        <dbReference type="EMBL" id="ETN64657.1"/>
    </source>
</evidence>
<keyword evidence="5" id="KW-0812">Transmembrane</keyword>
<evidence type="ECO:0000256" key="5">
    <source>
        <dbReference type="ARBA" id="ARBA00022692"/>
    </source>
</evidence>
<evidence type="ECO:0000256" key="10">
    <source>
        <dbReference type="ARBA" id="ARBA00023136"/>
    </source>
</evidence>
<organism evidence="14">
    <name type="scientific">Anopheles darlingi</name>
    <name type="common">Mosquito</name>
    <dbReference type="NCBI Taxonomy" id="43151"/>
    <lineage>
        <taxon>Eukaryota</taxon>
        <taxon>Metazoa</taxon>
        <taxon>Ecdysozoa</taxon>
        <taxon>Arthropoda</taxon>
        <taxon>Hexapoda</taxon>
        <taxon>Insecta</taxon>
        <taxon>Pterygota</taxon>
        <taxon>Neoptera</taxon>
        <taxon>Endopterygota</taxon>
        <taxon>Diptera</taxon>
        <taxon>Nematocera</taxon>
        <taxon>Culicoidea</taxon>
        <taxon>Culicidae</taxon>
        <taxon>Anophelinae</taxon>
        <taxon>Anopheles</taxon>
    </lineage>
</organism>
<dbReference type="PROSITE" id="PS51450">
    <property type="entry name" value="LRR"/>
    <property type="match status" value="1"/>
</dbReference>
<evidence type="ECO:0000256" key="3">
    <source>
        <dbReference type="ARBA" id="ARBA00022475"/>
    </source>
</evidence>
<evidence type="ECO:0000256" key="11">
    <source>
        <dbReference type="ARBA" id="ARBA00023157"/>
    </source>
</evidence>
<keyword evidence="10" id="KW-0472">Membrane</keyword>
<evidence type="ECO:0000256" key="2">
    <source>
        <dbReference type="ARBA" id="ARBA00022448"/>
    </source>
</evidence>
<dbReference type="OMA" id="VIELHAC"/>
<dbReference type="InterPro" id="IPR026906">
    <property type="entry name" value="LRR_5"/>
</dbReference>
<dbReference type="EMBL" id="ADMH02000923">
    <property type="protein sequence ID" value="ETN64657.1"/>
    <property type="molecule type" value="Genomic_DNA"/>
</dbReference>
<keyword evidence="14" id="KW-0675">Receptor</keyword>
<reference evidence="14 16" key="1">
    <citation type="journal article" date="2010" name="BMC Genomics">
        <title>Combination of measures distinguishes pre-miRNAs from other stem-loops in the genome of the newly sequenced Anopheles darlingi.</title>
        <authorList>
            <person name="Mendes N.D."/>
            <person name="Freitas A.T."/>
            <person name="Vasconcelos A.T."/>
            <person name="Sagot M.F."/>
        </authorList>
    </citation>
    <scope>NUCLEOTIDE SEQUENCE</scope>
</reference>
<dbReference type="InterPro" id="IPR051432">
    <property type="entry name" value="KCNMA1_auxiliary"/>
</dbReference>
<dbReference type="InterPro" id="IPR001611">
    <property type="entry name" value="Leu-rich_rpt"/>
</dbReference>
<comment type="subcellular location">
    <subcellularLocation>
        <location evidence="1">Cell membrane</location>
        <topology evidence="1">Single-pass membrane protein</topology>
    </subcellularLocation>
</comment>
<dbReference type="VEuPathDB" id="VectorBase:ADAR2_010754"/>
<evidence type="ECO:0000256" key="12">
    <source>
        <dbReference type="ARBA" id="ARBA00023303"/>
    </source>
</evidence>
<dbReference type="VEuPathDB" id="VectorBase:ADAC003593"/>
<keyword evidence="16" id="KW-1185">Reference proteome</keyword>
<keyword evidence="7" id="KW-0677">Repeat</keyword>
<dbReference type="InterPro" id="IPR003591">
    <property type="entry name" value="Leu-rich_rpt_typical-subtyp"/>
</dbReference>
<evidence type="ECO:0000313" key="16">
    <source>
        <dbReference type="Proteomes" id="UP000000673"/>
    </source>
</evidence>
<keyword evidence="9" id="KW-0406">Ion transport</keyword>
<evidence type="ECO:0000256" key="9">
    <source>
        <dbReference type="ARBA" id="ARBA00023065"/>
    </source>
</evidence>
<dbReference type="AlphaFoldDB" id="W5JJV3"/>
<reference evidence="14" key="3">
    <citation type="journal article" date="2013" name="Nucleic Acids Res.">
        <title>The genome of Anopheles darlingi, the main neotropical malaria vector.</title>
        <authorList>
            <person name="Marinotti O."/>
            <person name="Cerqueira G.C."/>
            <person name="de Almeida L.G."/>
            <person name="Ferro M.I."/>
            <person name="Loreto E.L."/>
            <person name="Zaha A."/>
            <person name="Teixeira S.M."/>
            <person name="Wespiser A.R."/>
            <person name="Almeida E Silva A."/>
            <person name="Schlindwein A.D."/>
            <person name="Pacheco A.C."/>
            <person name="Silva A.L."/>
            <person name="Graveley B.R."/>
            <person name="Walenz B.P."/>
            <person name="Lima Bde A."/>
            <person name="Ribeiro C.A."/>
            <person name="Nunes-Silva C.G."/>
            <person name="de Carvalho C.R."/>
            <person name="Soares C.M."/>
            <person name="de Menezes C.B."/>
            <person name="Matiolli C."/>
            <person name="Caffrey D."/>
            <person name="Araujo D.A."/>
            <person name="de Oliveira D.M."/>
            <person name="Golenbock D."/>
            <person name="Grisard E.C."/>
            <person name="Fantinatti-Garboggini F."/>
            <person name="de Carvalho F.M."/>
            <person name="Barcellos F.G."/>
            <person name="Prosdocimi F."/>
            <person name="May G."/>
            <person name="Azevedo Junior G.M."/>
            <person name="Guimaraes G.M."/>
            <person name="Goldman G.H."/>
            <person name="Padilha I.Q."/>
            <person name="Batista Jda S."/>
            <person name="Ferro J.A."/>
            <person name="Ribeiro J.M."/>
            <person name="Fietto J.L."/>
            <person name="Dabbas K.M."/>
            <person name="Cerdeira L."/>
            <person name="Agnez-Lima L.F."/>
            <person name="Brocchi M."/>
            <person name="de Carvalho M.O."/>
            <person name="Teixeira Mde M."/>
            <person name="Diniz Maia Mde M."/>
            <person name="Goldman M.H."/>
            <person name="Cruz Schneider M.P."/>
            <person name="Felipe M.S."/>
            <person name="Hungria M."/>
            <person name="Nicolas M.F."/>
            <person name="Pereira M."/>
            <person name="Montes M.A."/>
            <person name="Cantao M.E."/>
            <person name="Vincentz M."/>
            <person name="Rafael M.S."/>
            <person name="Silverman N."/>
            <person name="Stoco P.H."/>
            <person name="Souza R.C."/>
            <person name="Vicentini R."/>
            <person name="Gazzinelli R.T."/>
            <person name="Neves Rde O."/>
            <person name="Silva R."/>
            <person name="Astolfi-Filho S."/>
            <person name="Maciel T.E."/>
            <person name="Urmenyi T.P."/>
            <person name="Tadei W.P."/>
            <person name="Camargo E.P."/>
            <person name="de Vasconcelos A.T."/>
        </authorList>
    </citation>
    <scope>NUCLEOTIDE SEQUENCE</scope>
</reference>
<evidence type="ECO:0000256" key="13">
    <source>
        <dbReference type="SAM" id="MobiDB-lite"/>
    </source>
</evidence>
<dbReference type="FunFam" id="3.80.10.10:FF:001234">
    <property type="entry name" value="AGAP013454-PA"/>
    <property type="match status" value="1"/>
</dbReference>
<keyword evidence="8" id="KW-1133">Transmembrane helix</keyword>
<dbReference type="HOGENOM" id="CLU_556934_0_0_1"/>
<evidence type="ECO:0000256" key="6">
    <source>
        <dbReference type="ARBA" id="ARBA00022729"/>
    </source>
</evidence>
<dbReference type="Pfam" id="PF13306">
    <property type="entry name" value="LRR_5"/>
    <property type="match status" value="1"/>
</dbReference>
<reference evidence="15" key="4">
    <citation type="submission" date="2015-06" db="UniProtKB">
        <authorList>
            <consortium name="EnsemblMetazoa"/>
        </authorList>
    </citation>
    <scope>IDENTIFICATION</scope>
</reference>
<name>W5JJV3_ANODA</name>
<dbReference type="Proteomes" id="UP000000673">
    <property type="component" value="Unassembled WGS sequence"/>
</dbReference>
<dbReference type="STRING" id="43151.W5JJV3"/>
<evidence type="ECO:0000256" key="8">
    <source>
        <dbReference type="ARBA" id="ARBA00022989"/>
    </source>
</evidence>
<keyword evidence="6" id="KW-0732">Signal</keyword>
<keyword evidence="3" id="KW-1003">Cell membrane</keyword>
<keyword evidence="11" id="KW-1015">Disulfide bond</keyword>